<dbReference type="GeneID" id="99499647"/>
<comment type="caution">
    <text evidence="4">The sequence shown here is derived from an EMBL/GenBank/DDBJ whole genome shotgun (WGS) entry which is preliminary data.</text>
</comment>
<gene>
    <name evidence="4" type="ORF">A3Q29_13790</name>
    <name evidence="2" type="ORF">RG298_000785</name>
    <name evidence="3" type="ORF">RG298_004449</name>
</gene>
<organism evidence="4 5">
    <name type="scientific">Providencia stuartii</name>
    <dbReference type="NCBI Taxonomy" id="588"/>
    <lineage>
        <taxon>Bacteria</taxon>
        <taxon>Pseudomonadati</taxon>
        <taxon>Pseudomonadota</taxon>
        <taxon>Gammaproteobacteria</taxon>
        <taxon>Enterobacterales</taxon>
        <taxon>Morganellaceae</taxon>
        <taxon>Providencia</taxon>
    </lineage>
</organism>
<dbReference type="RefSeq" id="WP_070925456.1">
    <property type="nucleotide sequence ID" value="NZ_CANMXG010000004.1"/>
</dbReference>
<dbReference type="EMBL" id="LVIE01000035">
    <property type="protein sequence ID" value="OHT25378.1"/>
    <property type="molecule type" value="Genomic_DNA"/>
</dbReference>
<dbReference type="EMBL" id="ABMABF030000002">
    <property type="protein sequence ID" value="EMJ5133111.1"/>
    <property type="molecule type" value="Genomic_DNA"/>
</dbReference>
<evidence type="ECO:0000313" key="4">
    <source>
        <dbReference type="EMBL" id="OHT25378.1"/>
    </source>
</evidence>
<evidence type="ECO:0000313" key="5">
    <source>
        <dbReference type="Proteomes" id="UP000179588"/>
    </source>
</evidence>
<evidence type="ECO:0000259" key="1">
    <source>
        <dbReference type="Pfam" id="PF13619"/>
    </source>
</evidence>
<evidence type="ECO:0000313" key="3">
    <source>
        <dbReference type="EMBL" id="EMJ5136633.1"/>
    </source>
</evidence>
<proteinExistence type="predicted"/>
<reference evidence="4 5" key="1">
    <citation type="submission" date="2016-03" db="EMBL/GenBank/DDBJ databases">
        <title>Genome sequence of Providencia stuartii strain, isolated from the salivary glands of larval Lucilia sericata.</title>
        <authorList>
            <person name="Yuan Y."/>
            <person name="Zhang Y."/>
            <person name="Fu S."/>
            <person name="Crippen T.L."/>
            <person name="Visi D."/>
            <person name="Benbow M.E."/>
            <person name="Allen M."/>
            <person name="Tomberlin J.K."/>
            <person name="Sze S.-H."/>
            <person name="Tarone A.M."/>
        </authorList>
    </citation>
    <scope>NUCLEOTIDE SEQUENCE [LARGE SCALE GENOMIC DNA]</scope>
    <source>
        <strain evidence="4 5">Crippen</strain>
    </source>
</reference>
<accession>A0A1S1HTJ6</accession>
<feature type="domain" description="KTSC" evidence="1">
    <location>
        <begin position="8"/>
        <end position="64"/>
    </location>
</feature>
<dbReference type="AlphaFoldDB" id="A0A1S1HTJ6"/>
<dbReference type="Proteomes" id="UP000179588">
    <property type="component" value="Unassembled WGS sequence"/>
</dbReference>
<dbReference type="InterPro" id="IPR025309">
    <property type="entry name" value="KTSC_dom"/>
</dbReference>
<protein>
    <submittedName>
        <fullName evidence="2">KTSC domain-containing protein</fullName>
    </submittedName>
</protein>
<reference evidence="2" key="2">
    <citation type="submission" date="2024-02" db="EMBL/GenBank/DDBJ databases">
        <authorList>
            <consortium name="Clinical and Environmental Microbiology Branch: Whole genome sequencing antimicrobial resistance pathogens in the healthcare setting"/>
        </authorList>
    </citation>
    <scope>NUCLEOTIDE SEQUENCE</scope>
    <source>
        <strain evidence="2">2021GO-0154</strain>
    </source>
</reference>
<keyword evidence="5" id="KW-1185">Reference proteome</keyword>
<sequence>MFRYHVNSPSICSIGYDNQAKVLEINYHKKGSYQYRNVPLIVYQRLSVAKNKELYVEKNIDNSYMAIKKPNITSLA</sequence>
<name>A0A1S1HTJ6_PROST</name>
<evidence type="ECO:0000313" key="2">
    <source>
        <dbReference type="EMBL" id="EMJ5133111.1"/>
    </source>
</evidence>
<dbReference type="EMBL" id="ABMABF030000046">
    <property type="protein sequence ID" value="EMJ5136633.1"/>
    <property type="molecule type" value="Genomic_DNA"/>
</dbReference>
<dbReference type="Pfam" id="PF13619">
    <property type="entry name" value="KTSC"/>
    <property type="match status" value="1"/>
</dbReference>